<dbReference type="PANTHER" id="PTHR12756">
    <property type="entry name" value="CYTOSOLIC CARBOXYPEPTIDASE"/>
    <property type="match status" value="1"/>
</dbReference>
<gene>
    <name evidence="4" type="ORF">AWN68_00340</name>
</gene>
<dbReference type="OrthoDB" id="1119199at2"/>
<dbReference type="SUPFAM" id="SSF53187">
    <property type="entry name" value="Zn-dependent exopeptidases"/>
    <property type="match status" value="1"/>
</dbReference>
<dbReference type="Pfam" id="PF18027">
    <property type="entry name" value="Pepdidase_M14_N"/>
    <property type="match status" value="1"/>
</dbReference>
<name>A0A150XX70_9BACT</name>
<dbReference type="EMBL" id="LRDB01000001">
    <property type="protein sequence ID" value="KYG83298.1"/>
    <property type="molecule type" value="Genomic_DNA"/>
</dbReference>
<evidence type="ECO:0000259" key="3">
    <source>
        <dbReference type="PROSITE" id="PS52035"/>
    </source>
</evidence>
<dbReference type="SMART" id="SM00631">
    <property type="entry name" value="Zn_pept"/>
    <property type="match status" value="1"/>
</dbReference>
<evidence type="ECO:0000256" key="2">
    <source>
        <dbReference type="PROSITE-ProRule" id="PRU01379"/>
    </source>
</evidence>
<organism evidence="4 5">
    <name type="scientific">Roseivirga echinicomitans</name>
    <dbReference type="NCBI Taxonomy" id="296218"/>
    <lineage>
        <taxon>Bacteria</taxon>
        <taxon>Pseudomonadati</taxon>
        <taxon>Bacteroidota</taxon>
        <taxon>Cytophagia</taxon>
        <taxon>Cytophagales</taxon>
        <taxon>Roseivirgaceae</taxon>
        <taxon>Roseivirga</taxon>
    </lineage>
</organism>
<dbReference type="GO" id="GO:0008270">
    <property type="term" value="F:zinc ion binding"/>
    <property type="evidence" value="ECO:0007669"/>
    <property type="project" value="InterPro"/>
</dbReference>
<dbReference type="CDD" id="cd06237">
    <property type="entry name" value="M14_Nna1-like"/>
    <property type="match status" value="1"/>
</dbReference>
<proteinExistence type="inferred from homology"/>
<feature type="domain" description="Peptidase M14" evidence="3">
    <location>
        <begin position="160"/>
        <end position="407"/>
    </location>
</feature>
<dbReference type="PROSITE" id="PS52035">
    <property type="entry name" value="PEPTIDASE_M14"/>
    <property type="match status" value="1"/>
</dbReference>
<dbReference type="Gene3D" id="3.40.630.10">
    <property type="entry name" value="Zn peptidases"/>
    <property type="match status" value="1"/>
</dbReference>
<comment type="cofactor">
    <cofactor evidence="1">
        <name>Zn(2+)</name>
        <dbReference type="ChEBI" id="CHEBI:29105"/>
    </cofactor>
</comment>
<dbReference type="Proteomes" id="UP000075615">
    <property type="component" value="Unassembled WGS sequence"/>
</dbReference>
<comment type="caution">
    <text evidence="4">The sequence shown here is derived from an EMBL/GenBank/DDBJ whole genome shotgun (WGS) entry which is preliminary data.</text>
</comment>
<protein>
    <recommendedName>
        <fullName evidence="3">Peptidase M14 domain-containing protein</fullName>
    </recommendedName>
</protein>
<dbReference type="GO" id="GO:0004181">
    <property type="term" value="F:metallocarboxypeptidase activity"/>
    <property type="evidence" value="ECO:0007669"/>
    <property type="project" value="InterPro"/>
</dbReference>
<dbReference type="InterPro" id="IPR040626">
    <property type="entry name" value="Pepdidase_M14_N"/>
</dbReference>
<evidence type="ECO:0000313" key="5">
    <source>
        <dbReference type="Proteomes" id="UP000075615"/>
    </source>
</evidence>
<evidence type="ECO:0000313" key="4">
    <source>
        <dbReference type="EMBL" id="KYG83298.1"/>
    </source>
</evidence>
<dbReference type="InterPro" id="IPR000834">
    <property type="entry name" value="Peptidase_M14"/>
</dbReference>
<dbReference type="STRING" id="296218.AWN68_00340"/>
<dbReference type="AlphaFoldDB" id="A0A150XX70"/>
<dbReference type="PROSITE" id="PS51257">
    <property type="entry name" value="PROKAR_LIPOPROTEIN"/>
    <property type="match status" value="1"/>
</dbReference>
<dbReference type="PANTHER" id="PTHR12756:SF11">
    <property type="entry name" value="CYTOSOLIC CARBOXYPEPTIDASE 1"/>
    <property type="match status" value="1"/>
</dbReference>
<evidence type="ECO:0000256" key="1">
    <source>
        <dbReference type="ARBA" id="ARBA00001947"/>
    </source>
</evidence>
<dbReference type="Gene3D" id="2.60.40.3120">
    <property type="match status" value="1"/>
</dbReference>
<dbReference type="RefSeq" id="WP_068409919.1">
    <property type="nucleotide sequence ID" value="NZ_LRDB01000001.1"/>
</dbReference>
<accession>A0A150XX70</accession>
<reference evidence="4 5" key="1">
    <citation type="submission" date="2016-01" db="EMBL/GenBank/DDBJ databases">
        <title>Genome sequencing of Roseivirga echinicomitans KMM 6058.</title>
        <authorList>
            <person name="Selvaratnam C."/>
            <person name="Thevarajoo S."/>
            <person name="Goh K.M."/>
            <person name="Ee R."/>
            <person name="Chan K.-G."/>
            <person name="Chong C.S."/>
        </authorList>
    </citation>
    <scope>NUCLEOTIDE SEQUENCE [LARGE SCALE GENOMIC DNA]</scope>
    <source>
        <strain evidence="4 5">KMM 6058</strain>
    </source>
</reference>
<keyword evidence="5" id="KW-1185">Reference proteome</keyword>
<feature type="active site" description="Proton donor/acceptor" evidence="2">
    <location>
        <position position="382"/>
    </location>
</feature>
<dbReference type="GO" id="GO:0006508">
    <property type="term" value="P:proteolysis"/>
    <property type="evidence" value="ECO:0007669"/>
    <property type="project" value="InterPro"/>
</dbReference>
<sequence>MKAFFSIAVLALFLISCESKPQYVLTEFDYAQKNDTNDKEIAPQEKRSYTLMGEGVTADNLFDGARMNNFSSVGKNHYQVEISPENTPINPSAWYAFRIYSEDEKTVDITLKYGFGRHRYWPKTSTDRENWTALDSTKFTVAEDRQSATMTVNLSADTLYIAAQEIINSTDMLEWTQTFTSAKTQHEVIGKSKLGRDLLNMDITNGSTEGKDIVVVLSRQHPPEVTGNLAMMAFLEEIVNDSELSNKFLDQYRLIVYPMLNPDGVDLGHWRHNTGGVDLNRDWAFYRQPEIEQVCSDIVEKVNTSGGDVKLGLDFHSTFSDVYYTYDDTVESVIQGFAKEWIESIFERVPQDQGRISAAAVGSAVSKNWFYSQFKAEGITYEIGDDTPRDLIKEKGKVSAQEMMKLLLEEYNGEDQR</sequence>
<dbReference type="InterPro" id="IPR050821">
    <property type="entry name" value="Cytosolic_carboxypeptidase"/>
</dbReference>
<dbReference type="Pfam" id="PF00246">
    <property type="entry name" value="Peptidase_M14"/>
    <property type="match status" value="1"/>
</dbReference>
<comment type="similarity">
    <text evidence="2">Belongs to the peptidase M14 family.</text>
</comment>